<dbReference type="Pfam" id="PF12627">
    <property type="entry name" value="PolyA_pol_RNAbd"/>
    <property type="match status" value="1"/>
</dbReference>
<keyword evidence="4 5" id="KW-0694">RNA-binding</keyword>
<dbReference type="Gene3D" id="1.10.3090.10">
    <property type="entry name" value="cca-adding enzyme, domain 2"/>
    <property type="match status" value="1"/>
</dbReference>
<comment type="similarity">
    <text evidence="1 5">Belongs to the tRNA nucleotidyltransferase/poly(A) polymerase family.</text>
</comment>
<dbReference type="AlphaFoldDB" id="A0A9P8DIT2"/>
<dbReference type="InterPro" id="IPR032828">
    <property type="entry name" value="PolyA_RNA-bd"/>
</dbReference>
<dbReference type="PANTHER" id="PTHR13734:SF5">
    <property type="entry name" value="CCA TRNA NUCLEOTIDYLTRANSFERASE, MITOCHONDRIAL"/>
    <property type="match status" value="1"/>
</dbReference>
<evidence type="ECO:0008006" key="10">
    <source>
        <dbReference type="Google" id="ProtNLM"/>
    </source>
</evidence>
<dbReference type="GO" id="GO:0003723">
    <property type="term" value="F:RNA binding"/>
    <property type="evidence" value="ECO:0007669"/>
    <property type="project" value="UniProtKB-KW"/>
</dbReference>
<dbReference type="SUPFAM" id="SSF81891">
    <property type="entry name" value="Poly A polymerase C-terminal region-like"/>
    <property type="match status" value="1"/>
</dbReference>
<evidence type="ECO:0000256" key="4">
    <source>
        <dbReference type="ARBA" id="ARBA00022884"/>
    </source>
</evidence>
<dbReference type="KEGG" id="fmu:J7337_005479"/>
<evidence type="ECO:0000256" key="1">
    <source>
        <dbReference type="ARBA" id="ARBA00007265"/>
    </source>
</evidence>
<dbReference type="Pfam" id="PF01743">
    <property type="entry name" value="PolyA_pol"/>
    <property type="match status" value="1"/>
</dbReference>
<evidence type="ECO:0000256" key="5">
    <source>
        <dbReference type="RuleBase" id="RU003953"/>
    </source>
</evidence>
<dbReference type="Proteomes" id="UP000827133">
    <property type="component" value="Unassembled WGS sequence"/>
</dbReference>
<dbReference type="EMBL" id="JAHBCI010000004">
    <property type="protein sequence ID" value="KAG9502646.1"/>
    <property type="molecule type" value="Genomic_DNA"/>
</dbReference>
<keyword evidence="3" id="KW-0547">Nucleotide-binding</keyword>
<dbReference type="CDD" id="cd05398">
    <property type="entry name" value="NT_ClassII-CCAase"/>
    <property type="match status" value="1"/>
</dbReference>
<gene>
    <name evidence="8" type="ORF">J7337_005479</name>
</gene>
<evidence type="ECO:0000256" key="2">
    <source>
        <dbReference type="ARBA" id="ARBA00022679"/>
    </source>
</evidence>
<dbReference type="GO" id="GO:0001680">
    <property type="term" value="P:tRNA 3'-terminal CCA addition"/>
    <property type="evidence" value="ECO:0007669"/>
    <property type="project" value="TreeGrafter"/>
</dbReference>
<dbReference type="PANTHER" id="PTHR13734">
    <property type="entry name" value="TRNA-NUCLEOTIDYLTRANSFERASE"/>
    <property type="match status" value="1"/>
</dbReference>
<dbReference type="GO" id="GO:0000166">
    <property type="term" value="F:nucleotide binding"/>
    <property type="evidence" value="ECO:0007669"/>
    <property type="project" value="UniProtKB-KW"/>
</dbReference>
<feature type="domain" description="tRNA nucleotidyltransferase/poly(A) polymerase RNA and SrmB- binding" evidence="7">
    <location>
        <begin position="220"/>
        <end position="279"/>
    </location>
</feature>
<proteinExistence type="inferred from homology"/>
<accession>A0A9P8DIT2</accession>
<name>A0A9P8DIT2_9HYPO</name>
<dbReference type="SUPFAM" id="SSF81301">
    <property type="entry name" value="Nucleotidyltransferase"/>
    <property type="match status" value="1"/>
</dbReference>
<feature type="domain" description="Poly A polymerase head" evidence="6">
    <location>
        <begin position="41"/>
        <end position="192"/>
    </location>
</feature>
<evidence type="ECO:0000256" key="3">
    <source>
        <dbReference type="ARBA" id="ARBA00022741"/>
    </source>
</evidence>
<dbReference type="InterPro" id="IPR043519">
    <property type="entry name" value="NT_sf"/>
</dbReference>
<keyword evidence="2 5" id="KW-0808">Transferase</keyword>
<dbReference type="RefSeq" id="XP_044681646.1">
    <property type="nucleotide sequence ID" value="XM_044823155.1"/>
</dbReference>
<dbReference type="Gene3D" id="3.30.460.10">
    <property type="entry name" value="Beta Polymerase, domain 2"/>
    <property type="match status" value="1"/>
</dbReference>
<dbReference type="GO" id="GO:0052929">
    <property type="term" value="F:ATP:3'-cytidine-cytidine-tRNA adenylyltransferase activity"/>
    <property type="evidence" value="ECO:0007669"/>
    <property type="project" value="TreeGrafter"/>
</dbReference>
<evidence type="ECO:0000313" key="8">
    <source>
        <dbReference type="EMBL" id="KAG9502646.1"/>
    </source>
</evidence>
<evidence type="ECO:0000259" key="7">
    <source>
        <dbReference type="Pfam" id="PF12627"/>
    </source>
</evidence>
<keyword evidence="9" id="KW-1185">Reference proteome</keyword>
<reference evidence="8" key="1">
    <citation type="journal article" date="2021" name="Mol. Plant Microbe Interact.">
        <title>Telomere to telomere genome assembly of Fusarium musae F31, causal agent of crown rot disease of banana.</title>
        <authorList>
            <person name="Degradi L."/>
            <person name="Tava V."/>
            <person name="Kunova A."/>
            <person name="Cortesi P."/>
            <person name="Saracchi M."/>
            <person name="Pasquali M."/>
        </authorList>
    </citation>
    <scope>NUCLEOTIDE SEQUENCE</scope>
    <source>
        <strain evidence="8">F31</strain>
    </source>
</reference>
<sequence>MPSSKLAPGQVATIDLLPAEELLRDLLLECRQQLATPDLEIWITGGWVRDRLLGIPCADLDIALSTMTGVQFGILLTKFLKQNEGSYRQRALGLGIDFNEFNGFHTTNKNLDKSKKLETAVGRIFGLDLDLVNLRKEVYDDDCRTPEMEFGTAEEDAFRRDATVNALFFDLQNRKVADFTRRGLDDLFAGIMRTPLAPRQTFLDDPLRVLRLIRVGSKLGFTLDSEALSCIREHEIHVALDEKVSRERVGIEVLKMMKNRNPELCFSLILEANLYGTVFLTLCSPLHEPLHRLLPQEPERPWPATWSRAINAIMTLAQDPARHFGAFMESENQKDML</sequence>
<dbReference type="GeneID" id="68313335"/>
<protein>
    <recommendedName>
        <fullName evidence="10">Poly A polymerase head domain-containing protein</fullName>
    </recommendedName>
</protein>
<comment type="caution">
    <text evidence="8">The sequence shown here is derived from an EMBL/GenBank/DDBJ whole genome shotgun (WGS) entry which is preliminary data.</text>
</comment>
<evidence type="ECO:0000259" key="6">
    <source>
        <dbReference type="Pfam" id="PF01743"/>
    </source>
</evidence>
<organism evidence="8 9">
    <name type="scientific">Fusarium musae</name>
    <dbReference type="NCBI Taxonomy" id="1042133"/>
    <lineage>
        <taxon>Eukaryota</taxon>
        <taxon>Fungi</taxon>
        <taxon>Dikarya</taxon>
        <taxon>Ascomycota</taxon>
        <taxon>Pezizomycotina</taxon>
        <taxon>Sordariomycetes</taxon>
        <taxon>Hypocreomycetidae</taxon>
        <taxon>Hypocreales</taxon>
        <taxon>Nectriaceae</taxon>
        <taxon>Fusarium</taxon>
    </lineage>
</organism>
<evidence type="ECO:0000313" key="9">
    <source>
        <dbReference type="Proteomes" id="UP000827133"/>
    </source>
</evidence>
<dbReference type="InterPro" id="IPR002646">
    <property type="entry name" value="PolA_pol_head_dom"/>
</dbReference>
<dbReference type="GO" id="GO:0052927">
    <property type="term" value="F:CC tRNA cytidylyltransferase activity"/>
    <property type="evidence" value="ECO:0007669"/>
    <property type="project" value="TreeGrafter"/>
</dbReference>